<dbReference type="AlphaFoldDB" id="A0A2W5NLG2"/>
<keyword evidence="2" id="KW-0804">Transcription</keyword>
<dbReference type="Pfam" id="PF00196">
    <property type="entry name" value="GerE"/>
    <property type="match status" value="1"/>
</dbReference>
<feature type="domain" description="HTH luxR-type" evidence="3">
    <location>
        <begin position="300"/>
        <end position="357"/>
    </location>
</feature>
<accession>A0A2W5NLG2</accession>
<dbReference type="GO" id="GO:0003677">
    <property type="term" value="F:DNA binding"/>
    <property type="evidence" value="ECO:0007669"/>
    <property type="project" value="InterPro"/>
</dbReference>
<gene>
    <name evidence="4" type="ORF">DI555_15040</name>
</gene>
<sequence>MALTSNDETDLLIPLFQGSAENPRFSTFLERLRRRTQADYVSLILRMGDGLQAAIVESYAGIDLRKRARESEQQGPFDLDRYLYDSLRPGRVYSIGEMIDHDPVARADRNRRMAKLGIGDERVVRIAGGERYSAWLMMARTRECSAADGALLSSLAPYVAIAVENLVAMDRDRLAARINAMGLERTGKGWMLLDAEARVVAADPALAEFWQTHCGAALRPDERVLGLDLAAERKLAAIAAELTQDRALSARPLLLRDNPHIEALLMPAENAEALAAPAILALCSLPRALSDDSAERLAEVFDLPRREAELAMALADGHSIAEAAERMGLTLETARNYSKRLYAKLGVRGQAELVRLVYESSAVMA</sequence>
<dbReference type="InterPro" id="IPR036388">
    <property type="entry name" value="WH-like_DNA-bd_sf"/>
</dbReference>
<evidence type="ECO:0000256" key="1">
    <source>
        <dbReference type="ARBA" id="ARBA00023015"/>
    </source>
</evidence>
<evidence type="ECO:0000256" key="2">
    <source>
        <dbReference type="ARBA" id="ARBA00023163"/>
    </source>
</evidence>
<organism evidence="4 5">
    <name type="scientific">Novosphingobium pentaromativorans</name>
    <dbReference type="NCBI Taxonomy" id="205844"/>
    <lineage>
        <taxon>Bacteria</taxon>
        <taxon>Pseudomonadati</taxon>
        <taxon>Pseudomonadota</taxon>
        <taxon>Alphaproteobacteria</taxon>
        <taxon>Sphingomonadales</taxon>
        <taxon>Sphingomonadaceae</taxon>
        <taxon>Novosphingobium</taxon>
    </lineage>
</organism>
<dbReference type="Gene3D" id="3.30.450.40">
    <property type="match status" value="1"/>
</dbReference>
<dbReference type="InterPro" id="IPR016032">
    <property type="entry name" value="Sig_transdc_resp-reg_C-effctor"/>
</dbReference>
<name>A0A2W5NLG2_9SPHN</name>
<protein>
    <submittedName>
        <fullName evidence="4">LuxR family transcriptional regulator</fullName>
    </submittedName>
</protein>
<reference evidence="4 5" key="1">
    <citation type="submission" date="2017-08" db="EMBL/GenBank/DDBJ databases">
        <title>Infants hospitalized years apart are colonized by the same room-sourced microbial strains.</title>
        <authorList>
            <person name="Brooks B."/>
            <person name="Olm M.R."/>
            <person name="Firek B.A."/>
            <person name="Baker R."/>
            <person name="Thomas B.C."/>
            <person name="Morowitz M.J."/>
            <person name="Banfield J.F."/>
        </authorList>
    </citation>
    <scope>NUCLEOTIDE SEQUENCE [LARGE SCALE GENOMIC DNA]</scope>
    <source>
        <strain evidence="4">S2_005_002_R2_33</strain>
    </source>
</reference>
<dbReference type="InterPro" id="IPR029016">
    <property type="entry name" value="GAF-like_dom_sf"/>
</dbReference>
<comment type="caution">
    <text evidence="4">The sequence shown here is derived from an EMBL/GenBank/DDBJ whole genome shotgun (WGS) entry which is preliminary data.</text>
</comment>
<dbReference type="Gene3D" id="1.10.10.10">
    <property type="entry name" value="Winged helix-like DNA-binding domain superfamily/Winged helix DNA-binding domain"/>
    <property type="match status" value="1"/>
</dbReference>
<evidence type="ECO:0000313" key="5">
    <source>
        <dbReference type="Proteomes" id="UP000249082"/>
    </source>
</evidence>
<dbReference type="SMART" id="SM00421">
    <property type="entry name" value="HTH_LUXR"/>
    <property type="match status" value="1"/>
</dbReference>
<dbReference type="InterPro" id="IPR000792">
    <property type="entry name" value="Tscrpt_reg_LuxR_C"/>
</dbReference>
<dbReference type="SUPFAM" id="SSF46894">
    <property type="entry name" value="C-terminal effector domain of the bipartite response regulators"/>
    <property type="match status" value="1"/>
</dbReference>
<dbReference type="GO" id="GO:0006355">
    <property type="term" value="P:regulation of DNA-templated transcription"/>
    <property type="evidence" value="ECO:0007669"/>
    <property type="project" value="InterPro"/>
</dbReference>
<dbReference type="Proteomes" id="UP000249082">
    <property type="component" value="Unassembled WGS sequence"/>
</dbReference>
<evidence type="ECO:0000259" key="3">
    <source>
        <dbReference type="SMART" id="SM00421"/>
    </source>
</evidence>
<keyword evidence="1" id="KW-0805">Transcription regulation</keyword>
<proteinExistence type="predicted"/>
<evidence type="ECO:0000313" key="4">
    <source>
        <dbReference type="EMBL" id="PZQ53794.1"/>
    </source>
</evidence>
<dbReference type="EMBL" id="QFPX01000012">
    <property type="protein sequence ID" value="PZQ53794.1"/>
    <property type="molecule type" value="Genomic_DNA"/>
</dbReference>